<dbReference type="KEGG" id="maes:Ga0123461_0288"/>
<organism evidence="1 2">
    <name type="scientific">Mariprofundus aestuarium</name>
    <dbReference type="NCBI Taxonomy" id="1921086"/>
    <lineage>
        <taxon>Bacteria</taxon>
        <taxon>Pseudomonadati</taxon>
        <taxon>Pseudomonadota</taxon>
        <taxon>Candidatius Mariprofundia</taxon>
        <taxon>Mariprofundales</taxon>
        <taxon>Mariprofundaceae</taxon>
        <taxon>Mariprofundus</taxon>
    </lineage>
</organism>
<dbReference type="OrthoDB" id="5287238at2"/>
<dbReference type="Proteomes" id="UP000231701">
    <property type="component" value="Chromosome"/>
</dbReference>
<sequence length="1025" mass="114002">MSGSFFKRALASCWRVALLLLLGLSLLGGWLYSQSPSLDTIRPGIESHLKKKLQLKEIKLGQLTWRWTDFLWLQSDHLDFTSSDEALAFHHGGVAVRFALSDLLRGRFSPDRIRLSSGTLDLQHTDSGRGFPAAQLVLDDVQVNWSYLDKWQGTLDHLHLMLDGMEREMQMTTSDFTISASLSEDMLPQLVELQCNNFTWLPAPLRKYFNGTPAASLKLNRLNKQSWQLASSVESEEVLTLLPESIYSVALNRAYLQLKLTAIEGKSLAIEHISLEQLSWSLGESSIQATGSWSAGLLSLQANSDQLSMPVIWSWLRPLGDETWHNWLALMKAGTASQAKAKLSLAWDDPIKALPTLENLEAMLFQVSAHVDDADIALGVSEDFLHNTSAQIDLNHDGLNAVIMDAELPKNMGHATGELYIPWQTLELNIAGKSMIDVASLLTWFGPDAISDWKWNGAKAESRFQLLWDPSESKPRKASVQLQPSGNWEISIDDTSLQLSGGSANWDQSNGLTVSGLHFQNTHVDGEVNLTTTIDKDNRWSISNLAIDSKSDFAMLAAHFQLPLAQAGGTIYSSLKFDGKWRGAADLKEASWKQLLGSDKKTGEPYSIHCSGDLNLEKKLPTIRLTSLTSKGKALLIRNSSASINSEQLNLKLNDLHTPSFSGSLDINIPFDNKPWELLVIADYLNRNALPEALDYQDQTIDKSWLLSANIKKFEWDDSRMQEVFIRLASSRGSIGLFKAKQVHTTQLDITDIDARFSMPGGGAIDLRRLSASIEKQRLNMSATLRPEKEGGMRWRGFAELHGDFGHLLKLGKLSERFKDGDGRLLFSGSGIILREQPWWDGLDGRLRLRADNGRILEGGTLTTLLAATNLTKLPLLLLGQREDLTGPGIMYERLQMEAIMQNQEIRIRNVAIRSTAFDLAGHGNMNLEQATVDLYLVVRPLQNLDALLAKIPLLRDILGGSSHSLFRKIYHMYGPFTDAKVETVTPEKAGLKAAGIIESLLTLPDLWFGNDKDKKRMPETAPGP</sequence>
<dbReference type="InterPro" id="IPR052894">
    <property type="entry name" value="AsmA-related"/>
</dbReference>
<keyword evidence="2" id="KW-1185">Reference proteome</keyword>
<evidence type="ECO:0000313" key="1">
    <source>
        <dbReference type="EMBL" id="ATX78740.1"/>
    </source>
</evidence>
<gene>
    <name evidence="1" type="ORF">Ga0123461_0288</name>
</gene>
<dbReference type="PANTHER" id="PTHR30441">
    <property type="entry name" value="DUF748 DOMAIN-CONTAINING PROTEIN"/>
    <property type="match status" value="1"/>
</dbReference>
<dbReference type="GO" id="GO:0090313">
    <property type="term" value="P:regulation of protein targeting to membrane"/>
    <property type="evidence" value="ECO:0007669"/>
    <property type="project" value="TreeGrafter"/>
</dbReference>
<evidence type="ECO:0000313" key="2">
    <source>
        <dbReference type="Proteomes" id="UP000231701"/>
    </source>
</evidence>
<dbReference type="AlphaFoldDB" id="A0A2K8KVB7"/>
<accession>A0A2K8KVB7</accession>
<reference evidence="1 2" key="1">
    <citation type="submission" date="2016-12" db="EMBL/GenBank/DDBJ databases">
        <title>Isolation and genomic insights into novel planktonic Zetaproteobacteria from stratified waters of the Chesapeake Bay.</title>
        <authorList>
            <person name="McAllister S.M."/>
            <person name="Kato S."/>
            <person name="Chan C.S."/>
            <person name="Chiu B.K."/>
            <person name="Field E.K."/>
        </authorList>
    </citation>
    <scope>NUCLEOTIDE SEQUENCE [LARGE SCALE GENOMIC DNA]</scope>
    <source>
        <strain evidence="1 2">CP-5</strain>
    </source>
</reference>
<dbReference type="RefSeq" id="WP_100276717.1">
    <property type="nucleotide sequence ID" value="NZ_CP018799.1"/>
</dbReference>
<dbReference type="PANTHER" id="PTHR30441:SF8">
    <property type="entry name" value="DUF748 DOMAIN-CONTAINING PROTEIN"/>
    <property type="match status" value="1"/>
</dbReference>
<proteinExistence type="predicted"/>
<dbReference type="GO" id="GO:0005886">
    <property type="term" value="C:plasma membrane"/>
    <property type="evidence" value="ECO:0007669"/>
    <property type="project" value="TreeGrafter"/>
</dbReference>
<dbReference type="EMBL" id="CP018799">
    <property type="protein sequence ID" value="ATX78740.1"/>
    <property type="molecule type" value="Genomic_DNA"/>
</dbReference>
<protein>
    <submittedName>
        <fullName evidence="1">AsmA-like C-terminal region</fullName>
    </submittedName>
</protein>
<name>A0A2K8KVB7_MARES</name>